<sequence>MQECDPDHLVLAIENGEFERASEILARDCQNRCVCSVSALQVTALQVAAWQGRIDLLDRLYEKGAGVNDVDKIGRCALYYAAHRGNVDVTEWLLQRGGYVDAKIGVYSCTKGIPYTSLTKACFVGRKLPLPVCWGRTPLHQAVKNNHADVVRALVEHGADVNAKDERLVTPLLLAGSATDRDDLKEMTKFVEIVKILVAAKAFVNIIHPDTGTTALHHAAMLGSAEATEILLSNGAWPMYKCKSSGSTPLHIVASTGSTETLMVLLEAMLPHNIDTRDQINRTALHRASYRGHRECVRALVEHGANLAATTKTGTTVVDAIFAHIPRPLAFITEILDSCVRTTNNSPLETYDNVLLAFGYLIVGFALSFAVLFHGNDQFRDFWRAVVRTVVMMMGEYEYEELFSAENGRGTFLPITSRIVFFAFIMLSSIVLINLMIGLAVNDIQGLEKEGHIRRLLKQAEFVAHLERVTSHRIFRGNWLHPRLRMLLHSRRDIPTKITLFSRENYFHHVNHLVESPSKIPADLVEALFLLATKTFHKNDNLTGKNIEIGDTKLTSILSNLEEQVRELKIHLSQFDESEIVETARIQNKACTKKTVNS</sequence>
<dbReference type="Pfam" id="PF12796">
    <property type="entry name" value="Ank_2"/>
    <property type="match status" value="1"/>
</dbReference>
<dbReference type="Proteomes" id="UP000036403">
    <property type="component" value="Unassembled WGS sequence"/>
</dbReference>
<feature type="repeat" description="ANK" evidence="12">
    <location>
        <begin position="73"/>
        <end position="105"/>
    </location>
</feature>
<gene>
    <name evidence="15" type="ORF">RF55_11163</name>
</gene>
<organism evidence="15 16">
    <name type="scientific">Lasius niger</name>
    <name type="common">Black garden ant</name>
    <dbReference type="NCBI Taxonomy" id="67767"/>
    <lineage>
        <taxon>Eukaryota</taxon>
        <taxon>Metazoa</taxon>
        <taxon>Ecdysozoa</taxon>
        <taxon>Arthropoda</taxon>
        <taxon>Hexapoda</taxon>
        <taxon>Insecta</taxon>
        <taxon>Pterygota</taxon>
        <taxon>Neoptera</taxon>
        <taxon>Endopterygota</taxon>
        <taxon>Hymenoptera</taxon>
        <taxon>Apocrita</taxon>
        <taxon>Aculeata</taxon>
        <taxon>Formicoidea</taxon>
        <taxon>Formicidae</taxon>
        <taxon>Formicinae</taxon>
        <taxon>Lasius</taxon>
        <taxon>Lasius</taxon>
    </lineage>
</organism>
<feature type="transmembrane region" description="Helical" evidence="13">
    <location>
        <begin position="354"/>
        <end position="374"/>
    </location>
</feature>
<feature type="domain" description="Ion transport" evidence="14">
    <location>
        <begin position="353"/>
        <end position="450"/>
    </location>
</feature>
<evidence type="ECO:0000256" key="1">
    <source>
        <dbReference type="ARBA" id="ARBA00004141"/>
    </source>
</evidence>
<dbReference type="PaxDb" id="67767-A0A0J7KG19"/>
<feature type="repeat" description="ANK" evidence="12">
    <location>
        <begin position="40"/>
        <end position="72"/>
    </location>
</feature>
<accession>A0A0J7KG19</accession>
<dbReference type="Pfam" id="PF13637">
    <property type="entry name" value="Ank_4"/>
    <property type="match status" value="1"/>
</dbReference>
<dbReference type="PANTHER" id="PTHR47143:SF1">
    <property type="entry name" value="ION_TRANS DOMAIN-CONTAINING PROTEIN"/>
    <property type="match status" value="1"/>
</dbReference>
<dbReference type="Gene3D" id="1.10.287.70">
    <property type="match status" value="1"/>
</dbReference>
<keyword evidence="4 13" id="KW-0812">Transmembrane</keyword>
<dbReference type="PROSITE" id="PS50088">
    <property type="entry name" value="ANK_REPEAT"/>
    <property type="match status" value="6"/>
</dbReference>
<evidence type="ECO:0000313" key="15">
    <source>
        <dbReference type="EMBL" id="KMQ89227.1"/>
    </source>
</evidence>
<evidence type="ECO:0000256" key="5">
    <source>
        <dbReference type="ARBA" id="ARBA00022737"/>
    </source>
</evidence>
<dbReference type="PRINTS" id="PR01415">
    <property type="entry name" value="ANKYRIN"/>
</dbReference>
<protein>
    <submittedName>
        <fullName evidence="15">Transient receptor potential channel pyrexia</fullName>
    </submittedName>
</protein>
<dbReference type="Pfam" id="PF00520">
    <property type="entry name" value="Ion_trans"/>
    <property type="match status" value="1"/>
</dbReference>
<feature type="transmembrane region" description="Helical" evidence="13">
    <location>
        <begin position="419"/>
        <end position="441"/>
    </location>
</feature>
<keyword evidence="16" id="KW-1185">Reference proteome</keyword>
<dbReference type="Gene3D" id="1.25.40.20">
    <property type="entry name" value="Ankyrin repeat-containing domain"/>
    <property type="match status" value="1"/>
</dbReference>
<evidence type="ECO:0000256" key="7">
    <source>
        <dbReference type="ARBA" id="ARBA00023043"/>
    </source>
</evidence>
<feature type="repeat" description="ANK" evidence="12">
    <location>
        <begin position="245"/>
        <end position="277"/>
    </location>
</feature>
<dbReference type="OrthoDB" id="5402602at2759"/>
<keyword evidence="3" id="KW-0716">Sensory transduction</keyword>
<feature type="repeat" description="ANK" evidence="12">
    <location>
        <begin position="211"/>
        <end position="236"/>
    </location>
</feature>
<evidence type="ECO:0000256" key="9">
    <source>
        <dbReference type="ARBA" id="ARBA00023136"/>
    </source>
</evidence>
<dbReference type="Pfam" id="PF00023">
    <property type="entry name" value="Ank"/>
    <property type="match status" value="2"/>
</dbReference>
<dbReference type="GO" id="GO:0005216">
    <property type="term" value="F:monoatomic ion channel activity"/>
    <property type="evidence" value="ECO:0007669"/>
    <property type="project" value="InterPro"/>
</dbReference>
<reference evidence="15 16" key="1">
    <citation type="submission" date="2015-04" db="EMBL/GenBank/DDBJ databases">
        <title>Lasius niger genome sequencing.</title>
        <authorList>
            <person name="Konorov E.A."/>
            <person name="Nikitin M.A."/>
            <person name="Kirill M.V."/>
            <person name="Chang P."/>
        </authorList>
    </citation>
    <scope>NUCLEOTIDE SEQUENCE [LARGE SCALE GENOMIC DNA]</scope>
    <source>
        <tissue evidence="15">Whole</tissue>
    </source>
</reference>
<dbReference type="PANTHER" id="PTHR47143">
    <property type="entry name" value="TRANSIENT RECEPTOR POTENTIAL CATION CHANNEL PROTEIN PAINLESS"/>
    <property type="match status" value="1"/>
</dbReference>
<dbReference type="SMART" id="SM00248">
    <property type="entry name" value="ANK"/>
    <property type="match status" value="7"/>
</dbReference>
<feature type="repeat" description="ANK" evidence="12">
    <location>
        <begin position="280"/>
        <end position="312"/>
    </location>
</feature>
<keyword evidence="9 13" id="KW-0472">Membrane</keyword>
<dbReference type="InterPro" id="IPR005821">
    <property type="entry name" value="Ion_trans_dom"/>
</dbReference>
<keyword evidence="8" id="KW-0406">Ion transport</keyword>
<evidence type="ECO:0000259" key="14">
    <source>
        <dbReference type="Pfam" id="PF00520"/>
    </source>
</evidence>
<keyword evidence="10" id="KW-0325">Glycoprotein</keyword>
<keyword evidence="6 13" id="KW-1133">Transmembrane helix</keyword>
<dbReference type="GO" id="GO:0034703">
    <property type="term" value="C:cation channel complex"/>
    <property type="evidence" value="ECO:0007669"/>
    <property type="project" value="UniProtKB-ARBA"/>
</dbReference>
<keyword evidence="7 12" id="KW-0040">ANK repeat</keyword>
<comment type="caution">
    <text evidence="15">The sequence shown here is derived from an EMBL/GenBank/DDBJ whole genome shotgun (WGS) entry which is preliminary data.</text>
</comment>
<evidence type="ECO:0000256" key="6">
    <source>
        <dbReference type="ARBA" id="ARBA00022989"/>
    </source>
</evidence>
<evidence type="ECO:0000256" key="2">
    <source>
        <dbReference type="ARBA" id="ARBA00022448"/>
    </source>
</evidence>
<evidence type="ECO:0000256" key="12">
    <source>
        <dbReference type="PROSITE-ProRule" id="PRU00023"/>
    </source>
</evidence>
<evidence type="ECO:0000313" key="16">
    <source>
        <dbReference type="Proteomes" id="UP000036403"/>
    </source>
</evidence>
<evidence type="ECO:0000256" key="8">
    <source>
        <dbReference type="ARBA" id="ARBA00023065"/>
    </source>
</evidence>
<evidence type="ECO:0000256" key="13">
    <source>
        <dbReference type="SAM" id="Phobius"/>
    </source>
</evidence>
<keyword evidence="2" id="KW-0813">Transport</keyword>
<name>A0A0J7KG19_LASNI</name>
<dbReference type="PROSITE" id="PS50297">
    <property type="entry name" value="ANK_REP_REGION"/>
    <property type="match status" value="5"/>
</dbReference>
<evidence type="ECO:0000256" key="11">
    <source>
        <dbReference type="ARBA" id="ARBA00023303"/>
    </source>
</evidence>
<dbReference type="SUPFAM" id="SSF48403">
    <property type="entry name" value="Ankyrin repeat"/>
    <property type="match status" value="1"/>
</dbReference>
<proteinExistence type="predicted"/>
<dbReference type="InterPro" id="IPR002110">
    <property type="entry name" value="Ankyrin_rpt"/>
</dbReference>
<feature type="repeat" description="ANK" evidence="12">
    <location>
        <begin position="134"/>
        <end position="166"/>
    </location>
</feature>
<dbReference type="AlphaFoldDB" id="A0A0J7KG19"/>
<evidence type="ECO:0000256" key="3">
    <source>
        <dbReference type="ARBA" id="ARBA00022606"/>
    </source>
</evidence>
<keyword evidence="11" id="KW-0407">Ion channel</keyword>
<evidence type="ECO:0000256" key="10">
    <source>
        <dbReference type="ARBA" id="ARBA00023180"/>
    </source>
</evidence>
<dbReference type="InterPro" id="IPR052076">
    <property type="entry name" value="TRP_cation_channel"/>
</dbReference>
<evidence type="ECO:0000256" key="4">
    <source>
        <dbReference type="ARBA" id="ARBA00022692"/>
    </source>
</evidence>
<comment type="subcellular location">
    <subcellularLocation>
        <location evidence="1">Membrane</location>
        <topology evidence="1">Multi-pass membrane protein</topology>
    </subcellularLocation>
</comment>
<dbReference type="InterPro" id="IPR036770">
    <property type="entry name" value="Ankyrin_rpt-contain_sf"/>
</dbReference>
<keyword evidence="15" id="KW-0675">Receptor</keyword>
<dbReference type="STRING" id="67767.A0A0J7KG19"/>
<keyword evidence="5" id="KW-0677">Repeat</keyword>
<dbReference type="EMBL" id="LBMM01008009">
    <property type="protein sequence ID" value="KMQ89227.1"/>
    <property type="molecule type" value="Genomic_DNA"/>
</dbReference>